<feature type="signal peptide" evidence="5">
    <location>
        <begin position="1"/>
        <end position="19"/>
    </location>
</feature>
<dbReference type="PROSITE" id="PS51257">
    <property type="entry name" value="PROKAR_LIPOPROTEIN"/>
    <property type="match status" value="1"/>
</dbReference>
<name>A0A099I7E2_CLOIN</name>
<dbReference type="GO" id="GO:0030288">
    <property type="term" value="C:outer membrane-bounded periplasmic space"/>
    <property type="evidence" value="ECO:0007669"/>
    <property type="project" value="TreeGrafter"/>
</dbReference>
<proteinExistence type="inferred from homology"/>
<gene>
    <name evidence="7" type="ORF">CIAN88_07610</name>
</gene>
<comment type="similarity">
    <text evidence="2">Belongs to the bacterial solute-binding protein 8 family.</text>
</comment>
<evidence type="ECO:0000259" key="6">
    <source>
        <dbReference type="PROSITE" id="PS50983"/>
    </source>
</evidence>
<dbReference type="AlphaFoldDB" id="A0A099I7E2"/>
<dbReference type="PANTHER" id="PTHR30532">
    <property type="entry name" value="IRON III DICITRATE-BINDING PERIPLASMIC PROTEIN"/>
    <property type="match status" value="1"/>
</dbReference>
<dbReference type="PANTHER" id="PTHR30532:SF21">
    <property type="entry name" value="SIDEROPHORE-BINDING LIPOPROTEIN YFIY-RELATED"/>
    <property type="match status" value="1"/>
</dbReference>
<evidence type="ECO:0000256" key="1">
    <source>
        <dbReference type="ARBA" id="ARBA00004196"/>
    </source>
</evidence>
<accession>A0A099I7E2</accession>
<evidence type="ECO:0000313" key="8">
    <source>
        <dbReference type="Proteomes" id="UP000030008"/>
    </source>
</evidence>
<feature type="domain" description="Fe/B12 periplasmic-binding" evidence="6">
    <location>
        <begin position="50"/>
        <end position="310"/>
    </location>
</feature>
<dbReference type="Gene3D" id="3.40.50.1980">
    <property type="entry name" value="Nitrogenase molybdenum iron protein domain"/>
    <property type="match status" value="2"/>
</dbReference>
<keyword evidence="4 5" id="KW-0732">Signal</keyword>
<keyword evidence="3" id="KW-0813">Transport</keyword>
<protein>
    <submittedName>
        <fullName evidence="7">Ferrichrome ABC transporter substrate-binding protein</fullName>
    </submittedName>
</protein>
<dbReference type="PROSITE" id="PS50983">
    <property type="entry name" value="FE_B12_PBP"/>
    <property type="match status" value="1"/>
</dbReference>
<evidence type="ECO:0000313" key="7">
    <source>
        <dbReference type="EMBL" id="KGJ53645.1"/>
    </source>
</evidence>
<comment type="caution">
    <text evidence="7">The sequence shown here is derived from an EMBL/GenBank/DDBJ whole genome shotgun (WGS) entry which is preliminary data.</text>
</comment>
<dbReference type="InterPro" id="IPR051313">
    <property type="entry name" value="Bact_iron-sidero_bind"/>
</dbReference>
<evidence type="ECO:0000256" key="5">
    <source>
        <dbReference type="SAM" id="SignalP"/>
    </source>
</evidence>
<evidence type="ECO:0000256" key="2">
    <source>
        <dbReference type="ARBA" id="ARBA00008814"/>
    </source>
</evidence>
<dbReference type="SUPFAM" id="SSF53807">
    <property type="entry name" value="Helical backbone' metal receptor"/>
    <property type="match status" value="1"/>
</dbReference>
<dbReference type="EMBL" id="JQIF01000035">
    <property type="protein sequence ID" value="KGJ53645.1"/>
    <property type="molecule type" value="Genomic_DNA"/>
</dbReference>
<evidence type="ECO:0000256" key="3">
    <source>
        <dbReference type="ARBA" id="ARBA00022448"/>
    </source>
</evidence>
<dbReference type="Pfam" id="PF01497">
    <property type="entry name" value="Peripla_BP_2"/>
    <property type="match status" value="1"/>
</dbReference>
<feature type="chain" id="PRO_5039583069" evidence="5">
    <location>
        <begin position="20"/>
        <end position="310"/>
    </location>
</feature>
<dbReference type="GO" id="GO:1901678">
    <property type="term" value="P:iron coordination entity transport"/>
    <property type="evidence" value="ECO:0007669"/>
    <property type="project" value="UniProtKB-ARBA"/>
</dbReference>
<organism evidence="7 8">
    <name type="scientific">Clostridium innocuum</name>
    <dbReference type="NCBI Taxonomy" id="1522"/>
    <lineage>
        <taxon>Bacteria</taxon>
        <taxon>Bacillati</taxon>
        <taxon>Bacillota</taxon>
        <taxon>Clostridia</taxon>
        <taxon>Eubacteriales</taxon>
        <taxon>Clostridiaceae</taxon>
        <taxon>Clostridium</taxon>
    </lineage>
</organism>
<sequence>MKKTIGMLCMLLVTLGLVSGCQSRQEASSSDKTITVRDAKGEVAIPAEPKRIVDLSGNSDILSLLGYSVAGTANSDAYDYTRLPTYLQEPLQGAKILGYSMQDTMDIEGILELHPDLIIISGVQEKMYEQLKKIAPTLMVELAQTDWRQDVNTFARMMQQEDRAASWLKSYDEKAKKAGAAVRKANGEDTTYLALLASGGQLFVFDAAGIGSVLYEDMGLQKPANMPRQDSISLPVISYEGLADLDADHLIVVGTDADMKALKKNSIYKSMQAVKNNRVLELPSSPYFNIGYSSIGRDVFLDEVQSLLVK</sequence>
<dbReference type="InterPro" id="IPR002491">
    <property type="entry name" value="ABC_transptr_periplasmic_BD"/>
</dbReference>
<evidence type="ECO:0000256" key="4">
    <source>
        <dbReference type="ARBA" id="ARBA00022729"/>
    </source>
</evidence>
<reference evidence="7 8" key="1">
    <citation type="submission" date="2014-08" db="EMBL/GenBank/DDBJ databases">
        <title>Clostridium innocuum, an unnegligible vancomycin-resistant pathogen causing extra-intestinal infections.</title>
        <authorList>
            <person name="Feng Y."/>
            <person name="Chiu C.-H."/>
        </authorList>
    </citation>
    <scope>NUCLEOTIDE SEQUENCE [LARGE SCALE GENOMIC DNA]</scope>
    <source>
        <strain evidence="7 8">AN88</strain>
    </source>
</reference>
<dbReference type="Proteomes" id="UP000030008">
    <property type="component" value="Unassembled WGS sequence"/>
</dbReference>
<comment type="subcellular location">
    <subcellularLocation>
        <location evidence="1">Cell envelope</location>
    </subcellularLocation>
</comment>
<dbReference type="RefSeq" id="WP_044904833.1">
    <property type="nucleotide sequence ID" value="NZ_JQIF01000035.1"/>
</dbReference>